<feature type="compositionally biased region" description="Basic and acidic residues" evidence="1">
    <location>
        <begin position="40"/>
        <end position="51"/>
    </location>
</feature>
<proteinExistence type="predicted"/>
<reference evidence="2 3" key="1">
    <citation type="submission" date="2018-03" db="EMBL/GenBank/DDBJ databases">
        <authorList>
            <person name="Keele B.F."/>
        </authorList>
    </citation>
    <scope>NUCLEOTIDE SEQUENCE [LARGE SCALE GENOMIC DNA]</scope>
    <source>
        <strain evidence="2 3">YL28-9</strain>
    </source>
</reference>
<comment type="caution">
    <text evidence="2">The sequence shown here is derived from an EMBL/GenBank/DDBJ whole genome shotgun (WGS) entry which is preliminary data.</text>
</comment>
<dbReference type="OrthoDB" id="1221248at2"/>
<keyword evidence="3" id="KW-1185">Reference proteome</keyword>
<dbReference type="Proteomes" id="UP000240912">
    <property type="component" value="Unassembled WGS sequence"/>
</dbReference>
<sequence length="499" mass="54774">MSGLEEFATAGTGSIADPAGTGNRRTASQDEMAPGTTFEAKAREATRRHETKHATLERCKLVIDGAKLHCPSCTRPQGSLSVLEDTPTTQNKRTATTIDRSPASVQFEGNCLKSPNASLPCKGVIQLGSWQETGTMLVQNRPPLLLKSTVTCLYGGSVISITDCGQRREVAGLETRGAPLPLPQTRYRNGYYYLENGSFVASIADAGYPGAFEDVYICKKIADPDRSKDIDQINFDTISHVLDEGVPFRHADFSFIAYVIAHEAGGADFLELSCLAFASHNEAMKRKLKANRWKTLLNTGYSSVMPKGRVPAMSTRTLHVLSRKAIFRVLTGKDDPTSGATFWDGTDFLAHGNSELKPNNKIGSNKFDEYKFIEIPGNVYRHYAAANTQKYVTADKGLHTLDTDRGNHSHITKTVKKKRLDEAGTVVLDKHGKAVIDSFQQPYRIAYPVPAADFSDENNWSGGHFYYLCDKTKGIGISATIAAGKSIFWKTTRVRLFTP</sequence>
<evidence type="ECO:0008006" key="4">
    <source>
        <dbReference type="Google" id="ProtNLM"/>
    </source>
</evidence>
<dbReference type="InterPro" id="IPR025460">
    <property type="entry name" value="DUF4280"/>
</dbReference>
<accession>A0A2T3HGY9</accession>
<evidence type="ECO:0000313" key="3">
    <source>
        <dbReference type="Proteomes" id="UP000240912"/>
    </source>
</evidence>
<gene>
    <name evidence="2" type="ORF">C7T94_17735</name>
</gene>
<organism evidence="2 3">
    <name type="scientific">Pedobacter yulinensis</name>
    <dbReference type="NCBI Taxonomy" id="2126353"/>
    <lineage>
        <taxon>Bacteria</taxon>
        <taxon>Pseudomonadati</taxon>
        <taxon>Bacteroidota</taxon>
        <taxon>Sphingobacteriia</taxon>
        <taxon>Sphingobacteriales</taxon>
        <taxon>Sphingobacteriaceae</taxon>
        <taxon>Pedobacter</taxon>
    </lineage>
</organism>
<protein>
    <recommendedName>
        <fullName evidence="4">DUF4280 domain-containing protein</fullName>
    </recommendedName>
</protein>
<feature type="region of interest" description="Disordered" evidence="1">
    <location>
        <begin position="1"/>
        <end position="51"/>
    </location>
</feature>
<name>A0A2T3HGY9_9SPHI</name>
<dbReference type="Pfam" id="PF14107">
    <property type="entry name" value="DUF4280"/>
    <property type="match status" value="1"/>
</dbReference>
<evidence type="ECO:0000256" key="1">
    <source>
        <dbReference type="SAM" id="MobiDB-lite"/>
    </source>
</evidence>
<evidence type="ECO:0000313" key="2">
    <source>
        <dbReference type="EMBL" id="PST81715.1"/>
    </source>
</evidence>
<dbReference type="EMBL" id="PYLS01000008">
    <property type="protein sequence ID" value="PST81715.1"/>
    <property type="molecule type" value="Genomic_DNA"/>
</dbReference>
<dbReference type="RefSeq" id="WP_107217183.1">
    <property type="nucleotide sequence ID" value="NZ_KZ686272.1"/>
</dbReference>
<dbReference type="AlphaFoldDB" id="A0A2T3HGY9"/>